<feature type="domain" description="Type II secretion system protein GspI C-terminal" evidence="10">
    <location>
        <begin position="40"/>
        <end position="113"/>
    </location>
</feature>
<keyword evidence="4 9" id="KW-0488">Methylation</keyword>
<dbReference type="InterPro" id="IPR045584">
    <property type="entry name" value="Pilin-like"/>
</dbReference>
<comment type="caution">
    <text evidence="11">The sequence shown here is derived from an EMBL/GenBank/DDBJ whole genome shotgun (WGS) entry which is preliminary data.</text>
</comment>
<evidence type="ECO:0000256" key="2">
    <source>
        <dbReference type="ARBA" id="ARBA00008358"/>
    </source>
</evidence>
<dbReference type="AlphaFoldDB" id="A0A4R1KH87"/>
<dbReference type="InterPro" id="IPR010052">
    <property type="entry name" value="T2SS_protein-GspI"/>
</dbReference>
<keyword evidence="6 9" id="KW-0812">Transmembrane</keyword>
<dbReference type="PANTHER" id="PTHR38779">
    <property type="entry name" value="TYPE II SECRETION SYSTEM PROTEIN I-RELATED"/>
    <property type="match status" value="1"/>
</dbReference>
<dbReference type="Gene3D" id="3.30.1300.30">
    <property type="entry name" value="GSPII I/J protein-like"/>
    <property type="match status" value="1"/>
</dbReference>
<evidence type="ECO:0000256" key="1">
    <source>
        <dbReference type="ARBA" id="ARBA00004377"/>
    </source>
</evidence>
<organism evidence="11 12">
    <name type="scientific">Celerinatantimonas diazotrophica</name>
    <dbReference type="NCBI Taxonomy" id="412034"/>
    <lineage>
        <taxon>Bacteria</taxon>
        <taxon>Pseudomonadati</taxon>
        <taxon>Pseudomonadota</taxon>
        <taxon>Gammaproteobacteria</taxon>
        <taxon>Celerinatantimonadaceae</taxon>
        <taxon>Celerinatantimonas</taxon>
    </lineage>
</organism>
<dbReference type="PANTHER" id="PTHR38779:SF2">
    <property type="entry name" value="TYPE II SECRETION SYSTEM PROTEIN I-RELATED"/>
    <property type="match status" value="1"/>
</dbReference>
<dbReference type="NCBIfam" id="TIGR01707">
    <property type="entry name" value="gspI"/>
    <property type="match status" value="1"/>
</dbReference>
<keyword evidence="5 9" id="KW-0997">Cell inner membrane</keyword>
<protein>
    <recommendedName>
        <fullName evidence="9">Type II secretion system protein I</fullName>
        <shortName evidence="9">T2SS minor pseudopilin I</shortName>
    </recommendedName>
</protein>
<dbReference type="PROSITE" id="PS00409">
    <property type="entry name" value="PROKAR_NTER_METHYL"/>
    <property type="match status" value="1"/>
</dbReference>
<reference evidence="11 12" key="1">
    <citation type="submission" date="2019-03" db="EMBL/GenBank/DDBJ databases">
        <title>Genomic Encyclopedia of Type Strains, Phase IV (KMG-IV): sequencing the most valuable type-strain genomes for metagenomic binning, comparative biology and taxonomic classification.</title>
        <authorList>
            <person name="Goeker M."/>
        </authorList>
    </citation>
    <scope>NUCLEOTIDE SEQUENCE [LARGE SCALE GENOMIC DNA]</scope>
    <source>
        <strain evidence="11 12">DSM 18577</strain>
    </source>
</reference>
<sequence length="121" mass="13381">MKTRGFTLLEVIVALAVLAIAGIALLRVGNDRMHNLEHLQINMVANWVADNKLAELRLTQSPPHASQGQVKMAGRVWYWKVVVGQANRYLVPYQVQVRLKPSGDPVLTRSSYVASAFGGEN</sequence>
<dbReference type="NCBIfam" id="TIGR02532">
    <property type="entry name" value="IV_pilin_GFxxxE"/>
    <property type="match status" value="1"/>
</dbReference>
<evidence type="ECO:0000259" key="10">
    <source>
        <dbReference type="Pfam" id="PF02501"/>
    </source>
</evidence>
<evidence type="ECO:0000313" key="12">
    <source>
        <dbReference type="Proteomes" id="UP000295565"/>
    </source>
</evidence>
<accession>A0A4R1KH87</accession>
<evidence type="ECO:0000256" key="4">
    <source>
        <dbReference type="ARBA" id="ARBA00022481"/>
    </source>
</evidence>
<dbReference type="Pfam" id="PF02501">
    <property type="entry name" value="T2SSI"/>
    <property type="match status" value="1"/>
</dbReference>
<keyword evidence="7 9" id="KW-1133">Transmembrane helix</keyword>
<comment type="PTM">
    <text evidence="9">Cleaved by prepilin peptidase.</text>
</comment>
<evidence type="ECO:0000313" key="11">
    <source>
        <dbReference type="EMBL" id="TCK62749.1"/>
    </source>
</evidence>
<gene>
    <name evidence="11" type="ORF">EV690_0416</name>
</gene>
<evidence type="ECO:0000256" key="9">
    <source>
        <dbReference type="RuleBase" id="RU368030"/>
    </source>
</evidence>
<comment type="similarity">
    <text evidence="2 9">Belongs to the GSP I family.</text>
</comment>
<dbReference type="GO" id="GO:0005886">
    <property type="term" value="C:plasma membrane"/>
    <property type="evidence" value="ECO:0007669"/>
    <property type="project" value="UniProtKB-SubCell"/>
</dbReference>
<comment type="subunit">
    <text evidence="9">Type II secretion is composed of four main components: the outer membrane complex, the inner membrane complex, the cytoplasmic secretion ATPase and the periplasm-spanning pseudopilus.</text>
</comment>
<keyword evidence="12" id="KW-1185">Reference proteome</keyword>
<dbReference type="SUPFAM" id="SSF54523">
    <property type="entry name" value="Pili subunits"/>
    <property type="match status" value="1"/>
</dbReference>
<comment type="subcellular location">
    <subcellularLocation>
        <location evidence="1 9">Cell inner membrane</location>
        <topology evidence="1 9">Single-pass membrane protein</topology>
    </subcellularLocation>
</comment>
<dbReference type="GO" id="GO:0015627">
    <property type="term" value="C:type II protein secretion system complex"/>
    <property type="evidence" value="ECO:0007669"/>
    <property type="project" value="UniProtKB-UniRule"/>
</dbReference>
<dbReference type="InterPro" id="IPR012902">
    <property type="entry name" value="N_methyl_site"/>
</dbReference>
<dbReference type="Proteomes" id="UP000295565">
    <property type="component" value="Unassembled WGS sequence"/>
</dbReference>
<evidence type="ECO:0000256" key="7">
    <source>
        <dbReference type="ARBA" id="ARBA00022989"/>
    </source>
</evidence>
<dbReference type="Pfam" id="PF07963">
    <property type="entry name" value="N_methyl"/>
    <property type="match status" value="1"/>
</dbReference>
<dbReference type="GO" id="GO:0015628">
    <property type="term" value="P:protein secretion by the type II secretion system"/>
    <property type="evidence" value="ECO:0007669"/>
    <property type="project" value="UniProtKB-UniRule"/>
</dbReference>
<feature type="transmembrane region" description="Helical" evidence="9">
    <location>
        <begin position="6"/>
        <end position="26"/>
    </location>
</feature>
<keyword evidence="3" id="KW-1003">Cell membrane</keyword>
<keyword evidence="8 9" id="KW-0472">Membrane</keyword>
<dbReference type="InterPro" id="IPR003413">
    <property type="entry name" value="T2SS_GspI_C"/>
</dbReference>
<name>A0A4R1KH87_9GAMM</name>
<evidence type="ECO:0000256" key="3">
    <source>
        <dbReference type="ARBA" id="ARBA00022475"/>
    </source>
</evidence>
<evidence type="ECO:0000256" key="8">
    <source>
        <dbReference type="ARBA" id="ARBA00023136"/>
    </source>
</evidence>
<proteinExistence type="inferred from homology"/>
<evidence type="ECO:0000256" key="5">
    <source>
        <dbReference type="ARBA" id="ARBA00022519"/>
    </source>
</evidence>
<comment type="function">
    <text evidence="9">Component of the type II secretion system required for the energy-dependent secretion of extracellular factors such as proteases and toxins from the periplasm.</text>
</comment>
<dbReference type="EMBL" id="SMGD01000004">
    <property type="protein sequence ID" value="TCK62749.1"/>
    <property type="molecule type" value="Genomic_DNA"/>
</dbReference>
<evidence type="ECO:0000256" key="6">
    <source>
        <dbReference type="ARBA" id="ARBA00022692"/>
    </source>
</evidence>
<dbReference type="OrthoDB" id="6121517at2"/>
<dbReference type="RefSeq" id="WP_131911287.1">
    <property type="nucleotide sequence ID" value="NZ_OU594967.1"/>
</dbReference>